<gene>
    <name evidence="2" type="ORF">PLEPLA_LOCUS42854</name>
</gene>
<feature type="transmembrane region" description="Helical" evidence="1">
    <location>
        <begin position="27"/>
        <end position="47"/>
    </location>
</feature>
<evidence type="ECO:0000256" key="1">
    <source>
        <dbReference type="SAM" id="Phobius"/>
    </source>
</evidence>
<dbReference type="AlphaFoldDB" id="A0A9N7ZAZ4"/>
<evidence type="ECO:0008006" key="4">
    <source>
        <dbReference type="Google" id="ProtNLM"/>
    </source>
</evidence>
<keyword evidence="1" id="KW-1133">Transmembrane helix</keyword>
<keyword evidence="1" id="KW-0812">Transmembrane</keyword>
<name>A0A9N7ZAZ4_PLEPL</name>
<keyword evidence="3" id="KW-1185">Reference proteome</keyword>
<evidence type="ECO:0000313" key="2">
    <source>
        <dbReference type="EMBL" id="CAB1455084.1"/>
    </source>
</evidence>
<protein>
    <recommendedName>
        <fullName evidence="4">Small integral membrane protein 29</fullName>
    </recommendedName>
</protein>
<dbReference type="PANTHER" id="PTHR47730">
    <property type="entry name" value="SMALL INTEGRAL MEMBRANE PROTEIN 29"/>
    <property type="match status" value="1"/>
</dbReference>
<dbReference type="InterPro" id="IPR043239">
    <property type="entry name" value="SMIM29"/>
</dbReference>
<sequence length="104" mass="11577">MYSNYTTPNVSPTKAAPGCPGFPAYSVLVPLLLLTLMGCAAAVVLYIRRKSRLDELRHRLIPLYTYDPAEEDEWRDADVGDEEEELAEPLYKEGTLSFSSGYGT</sequence>
<comment type="caution">
    <text evidence="2">The sequence shown here is derived from an EMBL/GenBank/DDBJ whole genome shotgun (WGS) entry which is preliminary data.</text>
</comment>
<reference evidence="2" key="1">
    <citation type="submission" date="2020-03" db="EMBL/GenBank/DDBJ databases">
        <authorList>
            <person name="Weist P."/>
        </authorList>
    </citation>
    <scope>NUCLEOTIDE SEQUENCE</scope>
</reference>
<accession>A0A9N7ZAZ4</accession>
<dbReference type="Proteomes" id="UP001153269">
    <property type="component" value="Unassembled WGS sequence"/>
</dbReference>
<dbReference type="PANTHER" id="PTHR47730:SF1">
    <property type="entry name" value="SMALL INTEGRAL MEMBRANE PROTEIN 29"/>
    <property type="match status" value="1"/>
</dbReference>
<dbReference type="EMBL" id="CADEAL010004238">
    <property type="protein sequence ID" value="CAB1455084.1"/>
    <property type="molecule type" value="Genomic_DNA"/>
</dbReference>
<organism evidence="2 3">
    <name type="scientific">Pleuronectes platessa</name>
    <name type="common">European plaice</name>
    <dbReference type="NCBI Taxonomy" id="8262"/>
    <lineage>
        <taxon>Eukaryota</taxon>
        <taxon>Metazoa</taxon>
        <taxon>Chordata</taxon>
        <taxon>Craniata</taxon>
        <taxon>Vertebrata</taxon>
        <taxon>Euteleostomi</taxon>
        <taxon>Actinopterygii</taxon>
        <taxon>Neopterygii</taxon>
        <taxon>Teleostei</taxon>
        <taxon>Neoteleostei</taxon>
        <taxon>Acanthomorphata</taxon>
        <taxon>Carangaria</taxon>
        <taxon>Pleuronectiformes</taxon>
        <taxon>Pleuronectoidei</taxon>
        <taxon>Pleuronectidae</taxon>
        <taxon>Pleuronectes</taxon>
    </lineage>
</organism>
<proteinExistence type="predicted"/>
<evidence type="ECO:0000313" key="3">
    <source>
        <dbReference type="Proteomes" id="UP001153269"/>
    </source>
</evidence>
<keyword evidence="1" id="KW-0472">Membrane</keyword>